<proteinExistence type="predicted"/>
<reference evidence="10 11" key="1">
    <citation type="submission" date="2024-02" db="EMBL/GenBank/DDBJ databases">
        <title>Herpetosiphon gulosus NBRC 112829.</title>
        <authorList>
            <person name="Ichikawa N."/>
            <person name="Katano-Makiyama Y."/>
            <person name="Hidaka K."/>
        </authorList>
    </citation>
    <scope>NUCLEOTIDE SEQUENCE [LARGE SCALE GENOMIC DNA]</scope>
    <source>
        <strain evidence="10 11">NBRC 112829</strain>
    </source>
</reference>
<keyword evidence="7" id="KW-0342">GTP-binding</keyword>
<dbReference type="Proteomes" id="UP001428290">
    <property type="component" value="Unassembled WGS sequence"/>
</dbReference>
<dbReference type="GO" id="GO:0016874">
    <property type="term" value="F:ligase activity"/>
    <property type="evidence" value="ECO:0007669"/>
    <property type="project" value="UniProtKB-KW"/>
</dbReference>
<keyword evidence="11" id="KW-1185">Reference proteome</keyword>
<organism evidence="10 11">
    <name type="scientific">Herpetosiphon gulosus</name>
    <dbReference type="NCBI Taxonomy" id="1973496"/>
    <lineage>
        <taxon>Bacteria</taxon>
        <taxon>Bacillati</taxon>
        <taxon>Chloroflexota</taxon>
        <taxon>Chloroflexia</taxon>
        <taxon>Herpetosiphonales</taxon>
        <taxon>Herpetosiphonaceae</taxon>
        <taxon>Herpetosiphon</taxon>
    </lineage>
</organism>
<evidence type="ECO:0000256" key="3">
    <source>
        <dbReference type="ARBA" id="ARBA00022598"/>
    </source>
</evidence>
<dbReference type="RefSeq" id="WP_345722946.1">
    <property type="nucleotide sequence ID" value="NZ_BAABRU010000011.1"/>
</dbReference>
<keyword evidence="4" id="KW-0479">Metal-binding</keyword>
<dbReference type="InterPro" id="IPR036025">
    <property type="entry name" value="RtcB-like_sf"/>
</dbReference>
<keyword evidence="5" id="KW-0547">Nucleotide-binding</keyword>
<dbReference type="EC" id="6.5.1.8" evidence="2"/>
<comment type="catalytic activity">
    <reaction evidence="9">
        <text>a 3'-end 3'-phospho-ribonucleotide-RNA + a 5'-end dephospho-ribonucleoside-RNA + GTP = a ribonucleotidyl-ribonucleotide-RNA + GMP + diphosphate</text>
        <dbReference type="Rhea" id="RHEA:68076"/>
        <dbReference type="Rhea" id="RHEA-COMP:10463"/>
        <dbReference type="Rhea" id="RHEA-COMP:13936"/>
        <dbReference type="Rhea" id="RHEA-COMP:17355"/>
        <dbReference type="ChEBI" id="CHEBI:33019"/>
        <dbReference type="ChEBI" id="CHEBI:37565"/>
        <dbReference type="ChEBI" id="CHEBI:58115"/>
        <dbReference type="ChEBI" id="CHEBI:83062"/>
        <dbReference type="ChEBI" id="CHEBI:138284"/>
        <dbReference type="ChEBI" id="CHEBI:173118"/>
        <dbReference type="EC" id="6.5.1.8"/>
    </reaction>
</comment>
<keyword evidence="8" id="KW-0464">Manganese</keyword>
<evidence type="ECO:0000256" key="9">
    <source>
        <dbReference type="ARBA" id="ARBA00047746"/>
    </source>
</evidence>
<keyword evidence="3 10" id="KW-0436">Ligase</keyword>
<evidence type="ECO:0000256" key="5">
    <source>
        <dbReference type="ARBA" id="ARBA00022741"/>
    </source>
</evidence>
<gene>
    <name evidence="10" type="primary">rtcB_1</name>
    <name evidence="10" type="ORF">Hgul01_03144</name>
</gene>
<evidence type="ECO:0000256" key="4">
    <source>
        <dbReference type="ARBA" id="ARBA00022723"/>
    </source>
</evidence>
<dbReference type="InterPro" id="IPR001233">
    <property type="entry name" value="RtcB"/>
</dbReference>
<evidence type="ECO:0000313" key="10">
    <source>
        <dbReference type="EMBL" id="GAA5529335.1"/>
    </source>
</evidence>
<evidence type="ECO:0000256" key="1">
    <source>
        <dbReference type="ARBA" id="ARBA00001936"/>
    </source>
</evidence>
<name>A0ABP9X1Q1_9CHLR</name>
<comment type="cofactor">
    <cofactor evidence="1">
        <name>Mn(2+)</name>
        <dbReference type="ChEBI" id="CHEBI:29035"/>
    </cofactor>
</comment>
<comment type="caution">
    <text evidence="10">The sequence shown here is derived from an EMBL/GenBank/DDBJ whole genome shotgun (WGS) entry which is preliminary data.</text>
</comment>
<dbReference type="Pfam" id="PF01139">
    <property type="entry name" value="RtcB"/>
    <property type="match status" value="2"/>
</dbReference>
<dbReference type="Gene3D" id="3.90.1860.10">
    <property type="entry name" value="tRNA-splicing ligase RtcB"/>
    <property type="match status" value="1"/>
</dbReference>
<evidence type="ECO:0000256" key="2">
    <source>
        <dbReference type="ARBA" id="ARBA00012726"/>
    </source>
</evidence>
<dbReference type="SUPFAM" id="SSF103365">
    <property type="entry name" value="Hypothetical protein PH1602"/>
    <property type="match status" value="1"/>
</dbReference>
<dbReference type="PANTHER" id="PTHR43749">
    <property type="entry name" value="RNA-SPLICING LIGASE RTCB"/>
    <property type="match status" value="1"/>
</dbReference>
<keyword evidence="6" id="KW-0692">RNA repair</keyword>
<evidence type="ECO:0000256" key="6">
    <source>
        <dbReference type="ARBA" id="ARBA00022800"/>
    </source>
</evidence>
<sequence length="440" mass="47703">MKLNVLLKPWRGDKRFTAIAKYAAALKKSGSKDLQIVAQVEAEFGKPTELARINEQPQPYKAYGQIGVDIEAAALEQLLLALRLPIAAQGALMPDAHPGFALPIGGVFAAHNAVSPMMVGVDIGCRMHLTIFAEAPMEIQRQHEQLFRDLADVTVFGSGATRKRGPDHPILGIKHWNITAQTRSLREKAIAQLGTSGSGNHFANIVVGERIGENDLPRQFVGLLTHSGSRGVGYAIAKHYSNIAVQETARQANVPKMYEWLDLDSEAGQEYWAAMELAGAFAQANHEVIHRLFAQRTKLQPIATIQNHHNFAWREGDLIVHRKGATPAGVGVRGVIPGSMASASYVVEGLGNPEALHSASHGAGRLFSRSKARATISPSEAKKVIKAHGVHVEGWSVDESPLAYKDIERVMELQLEADLIKPLARMKPIAVIMAGEAGQN</sequence>
<evidence type="ECO:0000256" key="7">
    <source>
        <dbReference type="ARBA" id="ARBA00023134"/>
    </source>
</evidence>
<dbReference type="PANTHER" id="PTHR43749:SF2">
    <property type="entry name" value="RNA-SPLICING LIGASE RTCB"/>
    <property type="match status" value="1"/>
</dbReference>
<dbReference type="InterPro" id="IPR052915">
    <property type="entry name" value="RtcB-like"/>
</dbReference>
<dbReference type="EMBL" id="BAABRU010000011">
    <property type="protein sequence ID" value="GAA5529335.1"/>
    <property type="molecule type" value="Genomic_DNA"/>
</dbReference>
<evidence type="ECO:0000313" key="11">
    <source>
        <dbReference type="Proteomes" id="UP001428290"/>
    </source>
</evidence>
<evidence type="ECO:0000256" key="8">
    <source>
        <dbReference type="ARBA" id="ARBA00023211"/>
    </source>
</evidence>
<accession>A0ABP9X1Q1</accession>
<protein>
    <recommendedName>
        <fullName evidence="2">3'-phosphate/5'-hydroxy nucleic acid ligase</fullName>
        <ecNumber evidence="2">6.5.1.8</ecNumber>
    </recommendedName>
</protein>